<protein>
    <submittedName>
        <fullName evidence="1">Putative effector protein</fullName>
    </submittedName>
</protein>
<comment type="caution">
    <text evidence="1">The sequence shown here is derived from an EMBL/GenBank/DDBJ whole genome shotgun (WGS) entry which is preliminary data.</text>
</comment>
<reference evidence="1 2" key="1">
    <citation type="journal article" date="2010" name="Science">
        <title>Genome expansion and gene loss in powdery mildew fungi reveal tradeoffs in extreme parasitism.</title>
        <authorList>
            <person name="Spanu P.D."/>
            <person name="Abbott J.C."/>
            <person name="Amselem J."/>
            <person name="Burgis T.A."/>
            <person name="Soanes D.M."/>
            <person name="Stueber K."/>
            <person name="Ver Loren van Themaat E."/>
            <person name="Brown J.K.M."/>
            <person name="Butcher S.A."/>
            <person name="Gurr S.J."/>
            <person name="Lebrun M.-H."/>
            <person name="Ridout C.J."/>
            <person name="Schulze-Lefert P."/>
            <person name="Talbot N.J."/>
            <person name="Ahmadinejad N."/>
            <person name="Ametz C."/>
            <person name="Barton G.R."/>
            <person name="Benjdia M."/>
            <person name="Bidzinski P."/>
            <person name="Bindschedler L.V."/>
            <person name="Both M."/>
            <person name="Brewer M.T."/>
            <person name="Cadle-Davidson L."/>
            <person name="Cadle-Davidson M.M."/>
            <person name="Collemare J."/>
            <person name="Cramer R."/>
            <person name="Frenkel O."/>
            <person name="Godfrey D."/>
            <person name="Harriman J."/>
            <person name="Hoede C."/>
            <person name="King B.C."/>
            <person name="Klages S."/>
            <person name="Kleemann J."/>
            <person name="Knoll D."/>
            <person name="Koti P.S."/>
            <person name="Kreplak J."/>
            <person name="Lopez-Ruiz F.J."/>
            <person name="Lu X."/>
            <person name="Maekawa T."/>
            <person name="Mahanil S."/>
            <person name="Micali C."/>
            <person name="Milgroom M.G."/>
            <person name="Montana G."/>
            <person name="Noir S."/>
            <person name="O'Connell R.J."/>
            <person name="Oberhaensli S."/>
            <person name="Parlange F."/>
            <person name="Pedersen C."/>
            <person name="Quesneville H."/>
            <person name="Reinhardt R."/>
            <person name="Rott M."/>
            <person name="Sacristan S."/>
            <person name="Schmidt S.M."/>
            <person name="Schoen M."/>
            <person name="Skamnioti P."/>
            <person name="Sommer H."/>
            <person name="Stephens A."/>
            <person name="Takahara H."/>
            <person name="Thordal-Christensen H."/>
            <person name="Vigouroux M."/>
            <person name="Wessling R."/>
            <person name="Wicker T."/>
            <person name="Panstruga R."/>
        </authorList>
    </citation>
    <scope>NUCLEOTIDE SEQUENCE [LARGE SCALE GENOMIC DNA]</scope>
    <source>
        <strain evidence="1">DH14</strain>
    </source>
</reference>
<dbReference type="InParanoid" id="N1JEZ0"/>
<evidence type="ECO:0000313" key="1">
    <source>
        <dbReference type="EMBL" id="CCU81389.1"/>
    </source>
</evidence>
<keyword evidence="2" id="KW-1185">Reference proteome</keyword>
<accession>N1JEZ0</accession>
<evidence type="ECO:0000313" key="2">
    <source>
        <dbReference type="Proteomes" id="UP000015441"/>
    </source>
</evidence>
<dbReference type="Proteomes" id="UP000015441">
    <property type="component" value="Unassembled WGS sequence"/>
</dbReference>
<sequence length="313" mass="35859">MNCILAFFLLAGDRSQEFNRLATMPLSGHQDYYRMYAPNKMQQFRGVEAGSDIILATSQIRGPGTYLAVYCSPSKSSRYIVEYITEGADHLDQLSKFASHQPNSREINCLTHIRQELKISSGTKLIPIRNFWYVRSCNKSTIYSLAFQNYFCIQDIMGNILTPCKQNQQGIGVDNLFLMSEVILGHRFFLKTESNGMHTALAWFQGYFNIFQKGKFETTWRPMRNLIQKNEDYHPITEFIAKSFAEIGSIKSALTQDENKIISTSTSTDDQRLKSSNYPKEENHIKNLLQILSQKDLRLSESPAHGLICPFTE</sequence>
<name>N1JEZ0_BLUG1</name>
<dbReference type="OrthoDB" id="10307651at2759"/>
<dbReference type="EMBL" id="CAUH01004983">
    <property type="protein sequence ID" value="CCU81389.1"/>
    <property type="molecule type" value="Genomic_DNA"/>
</dbReference>
<dbReference type="AlphaFoldDB" id="N1JEZ0"/>
<dbReference type="HOGENOM" id="CLU_056196_3_1_1"/>
<proteinExistence type="predicted"/>
<organism evidence="1 2">
    <name type="scientific">Blumeria graminis f. sp. hordei (strain DH14)</name>
    <name type="common">Barley powdery mildew</name>
    <name type="synonym">Oidium monilioides f. sp. hordei</name>
    <dbReference type="NCBI Taxonomy" id="546991"/>
    <lineage>
        <taxon>Eukaryota</taxon>
        <taxon>Fungi</taxon>
        <taxon>Dikarya</taxon>
        <taxon>Ascomycota</taxon>
        <taxon>Pezizomycotina</taxon>
        <taxon>Leotiomycetes</taxon>
        <taxon>Erysiphales</taxon>
        <taxon>Erysiphaceae</taxon>
        <taxon>Blumeria</taxon>
        <taxon>Blumeria hordei</taxon>
    </lineage>
</organism>
<gene>
    <name evidence="1" type="ORF">BGHDH14_bghG004983000003001</name>
</gene>